<dbReference type="AlphaFoldDB" id="A0A8E2LGB1"/>
<dbReference type="InterPro" id="IPR036177">
    <property type="entry name" value="Peptidase_M55_sf"/>
</dbReference>
<accession>A0A8E2LGB1</accession>
<gene>
    <name evidence="3" type="ORF">BWZ43_00800</name>
</gene>
<keyword evidence="2" id="KW-0862">Zinc</keyword>
<dbReference type="InterPro" id="IPR027476">
    <property type="entry name" value="DppA_N"/>
</dbReference>
<sequence>MKLYISADIEGVAGVVHSEHTTRDGKEHDRARSLMTEEVNACVRGALEAGVTEIVVNDSHGTMRNLIPEQLHPEAELISGSPKKLAMVEGLDETYDGAVFLGYHTKKGDFGLLNHTFNGKVVRSIKVNGKEYGEFGLNALVAGFFNVPVVCVSGCDRLEGEARELIPSIYTATVKQTINQFTAKSVHPKKAQEMIQAQTKAAWENRKNIPPFKIDGPVVIEMSFNTTGFAENAAILPIVEQIDPSTVTFEAKNIIDGYRFIRSLIMIAS</sequence>
<dbReference type="EMBL" id="MTLA01000006">
    <property type="protein sequence ID" value="OOP70268.1"/>
    <property type="molecule type" value="Genomic_DNA"/>
</dbReference>
<dbReference type="Gene3D" id="3.40.50.10780">
    <property type="entry name" value="Dipeptide transport protein"/>
    <property type="match status" value="1"/>
</dbReference>
<evidence type="ECO:0000313" key="3">
    <source>
        <dbReference type="EMBL" id="OOP70268.1"/>
    </source>
</evidence>
<evidence type="ECO:0000313" key="4">
    <source>
        <dbReference type="Proteomes" id="UP000189761"/>
    </source>
</evidence>
<keyword evidence="2" id="KW-0479">Metal-binding</keyword>
<dbReference type="RefSeq" id="WP_078109187.1">
    <property type="nucleotide sequence ID" value="NZ_CP065424.1"/>
</dbReference>
<name>A0A8E2LGB1_9BACI</name>
<feature type="binding site" evidence="2">
    <location>
        <position position="134"/>
    </location>
    <ligand>
        <name>Zn(2+)</name>
        <dbReference type="ChEBI" id="CHEBI:29105"/>
        <label>2</label>
    </ligand>
</feature>
<dbReference type="Pfam" id="PF04951">
    <property type="entry name" value="Peptidase_M55"/>
    <property type="match status" value="1"/>
</dbReference>
<feature type="binding site" evidence="2">
    <location>
        <position position="8"/>
    </location>
    <ligand>
        <name>Zn(2+)</name>
        <dbReference type="ChEBI" id="CHEBI:29105"/>
        <label>1</label>
    </ligand>
</feature>
<feature type="binding site" evidence="2">
    <location>
        <position position="60"/>
    </location>
    <ligand>
        <name>Zn(2+)</name>
        <dbReference type="ChEBI" id="CHEBI:29105"/>
        <label>2</label>
    </ligand>
</feature>
<evidence type="ECO:0000256" key="1">
    <source>
        <dbReference type="PIRSR" id="PIRSR015853-1"/>
    </source>
</evidence>
<dbReference type="GO" id="GO:0046872">
    <property type="term" value="F:metal ion binding"/>
    <property type="evidence" value="ECO:0007669"/>
    <property type="project" value="UniProtKB-KW"/>
</dbReference>
<dbReference type="Gene3D" id="3.30.1360.130">
    <property type="entry name" value="Dipeptide transport protein"/>
    <property type="match status" value="1"/>
</dbReference>
<organism evidence="3 4">
    <name type="scientific">Heyndrickxia oleronia</name>
    <dbReference type="NCBI Taxonomy" id="38875"/>
    <lineage>
        <taxon>Bacteria</taxon>
        <taxon>Bacillati</taxon>
        <taxon>Bacillota</taxon>
        <taxon>Bacilli</taxon>
        <taxon>Bacillales</taxon>
        <taxon>Bacillaceae</taxon>
        <taxon>Heyndrickxia</taxon>
    </lineage>
</organism>
<dbReference type="SUPFAM" id="SSF63992">
    <property type="entry name" value="Dipeptide transport protein"/>
    <property type="match status" value="1"/>
</dbReference>
<feature type="binding site" evidence="2">
    <location>
        <position position="8"/>
    </location>
    <ligand>
        <name>Zn(2+)</name>
        <dbReference type="ChEBI" id="CHEBI:29105"/>
        <label>2</label>
    </ligand>
</feature>
<protein>
    <submittedName>
        <fullName evidence="3">Peptidase M55</fullName>
    </submittedName>
</protein>
<feature type="binding site" evidence="2">
    <location>
        <position position="10"/>
    </location>
    <ligand>
        <name>Zn(2+)</name>
        <dbReference type="ChEBI" id="CHEBI:29105"/>
        <label>1</label>
    </ligand>
</feature>
<comment type="caution">
    <text evidence="3">The sequence shown here is derived from an EMBL/GenBank/DDBJ whole genome shotgun (WGS) entry which is preliminary data.</text>
</comment>
<dbReference type="Proteomes" id="UP000189761">
    <property type="component" value="Unassembled WGS sequence"/>
</dbReference>
<reference evidence="3 4" key="1">
    <citation type="submission" date="2017-01" db="EMBL/GenBank/DDBJ databases">
        <title>Draft genome sequence of Bacillus oleronius.</title>
        <authorList>
            <person name="Allam M."/>
        </authorList>
    </citation>
    <scope>NUCLEOTIDE SEQUENCE [LARGE SCALE GENOMIC DNA]</scope>
    <source>
        <strain evidence="3 4">DSM 9356</strain>
    </source>
</reference>
<keyword evidence="4" id="KW-1185">Reference proteome</keyword>
<dbReference type="PIRSF" id="PIRSF015853">
    <property type="entry name" value="Pep_DppA"/>
    <property type="match status" value="1"/>
</dbReference>
<proteinExistence type="predicted"/>
<evidence type="ECO:0000256" key="2">
    <source>
        <dbReference type="PIRSR" id="PIRSR015853-2"/>
    </source>
</evidence>
<dbReference type="InterPro" id="IPR007035">
    <property type="entry name" value="Peptidase_M55"/>
</dbReference>
<feature type="binding site" evidence="2">
    <location>
        <position position="104"/>
    </location>
    <ligand>
        <name>Zn(2+)</name>
        <dbReference type="ChEBI" id="CHEBI:29105"/>
        <label>2</label>
    </ligand>
</feature>
<dbReference type="CDD" id="cd08663">
    <property type="entry name" value="DAP_dppA_1"/>
    <property type="match status" value="1"/>
</dbReference>
<feature type="active site" description="Nucleophile" evidence="1">
    <location>
        <position position="115"/>
    </location>
</feature>